<dbReference type="OrthoDB" id="10068793at2759"/>
<dbReference type="InterPro" id="IPR037291">
    <property type="entry name" value="DUF4139"/>
</dbReference>
<protein>
    <recommendedName>
        <fullName evidence="6">DUF4139 domain-containing protein</fullName>
    </recommendedName>
</protein>
<evidence type="ECO:0000256" key="1">
    <source>
        <dbReference type="SAM" id="MobiDB-lite"/>
    </source>
</evidence>
<dbReference type="NCBIfam" id="TIGR02231">
    <property type="entry name" value="mucoidy inhibitor MuiA family protein"/>
    <property type="match status" value="1"/>
</dbReference>
<evidence type="ECO:0008006" key="6">
    <source>
        <dbReference type="Google" id="ProtNLM"/>
    </source>
</evidence>
<dbReference type="PANTHER" id="PTHR31005:SF8">
    <property type="entry name" value="DUF4139 DOMAIN-CONTAINING PROTEIN"/>
    <property type="match status" value="1"/>
</dbReference>
<feature type="domain" description="DUF4139" evidence="2">
    <location>
        <begin position="196"/>
        <end position="608"/>
    </location>
</feature>
<feature type="region of interest" description="Disordered" evidence="1">
    <location>
        <begin position="354"/>
        <end position="389"/>
    </location>
</feature>
<dbReference type="EMBL" id="KB468124">
    <property type="protein sequence ID" value="PCH42574.1"/>
    <property type="molecule type" value="Genomic_DNA"/>
</dbReference>
<dbReference type="PANTHER" id="PTHR31005">
    <property type="entry name" value="DUF4139 DOMAIN-CONTAINING PROTEIN"/>
    <property type="match status" value="1"/>
</dbReference>
<name>A0A2H3K0N9_WOLCO</name>
<dbReference type="STRING" id="742152.A0A2H3K0N9"/>
<dbReference type="OMA" id="WEPTYEL"/>
<dbReference type="AlphaFoldDB" id="A0A2H3K0N9"/>
<evidence type="ECO:0000313" key="4">
    <source>
        <dbReference type="EMBL" id="PCH42574.1"/>
    </source>
</evidence>
<proteinExistence type="predicted"/>
<evidence type="ECO:0000313" key="5">
    <source>
        <dbReference type="Proteomes" id="UP000218811"/>
    </source>
</evidence>
<sequence length="620" mass="65975">MHLITLNASHHPTKSVSLYARTNALSSSMAQVARTFKVTLKAGRNTVEVTNLSSNLDVDSAHVSNINGAAQVLDTQCIVKAQAQVDDSEPETIRRLKARKRALEDEKALRAEGQQLLINYAKSITREHEKPADAVAFFDAFVDGRRASAAAIRDVDREIADVDKSISEATEPPRSGDAGGVITMSISAAHDQSVELTLKYMVSNVLWEPVYEMRAVTDDGRPAGEVTLHYNARVTQGTGEDWNDTRLVLLSGSASPSAQNSTIPELKRRKIRVRQVPVFTSSQHAPPTLFGAALSPQQAAQPPQGQLFGAFGATAPASGAPQVGGLFGTAAPQLGNAGVSIDSPMFGSATVPAPPAAIPLPESAGRQNSDAGPELDVPTEGSGATSTVMRESAARARFRIDVPGPVSIPSDGTAHTLSIAVLTLRADFMWVCVPRMRAAAFVECTATNTSSLQLLSGPVRVFVDGELVTKTQLEETHPNKEFICSFGVDDALEITHKRTSRTSTDAPITFHAPERTTSCTVHTTVRNGHAFAVPLAVREAHPVPSDPRVGVSLVRIGRASLGGVGQGSAQLGRDVRRLAGADGQDGLFEWMCDVPPGQSVGLEAEWDVTSVWNVSWEEVI</sequence>
<gene>
    <name evidence="4" type="ORF">WOLCODRAFT_163894</name>
</gene>
<organism evidence="4 5">
    <name type="scientific">Wolfiporia cocos (strain MD-104)</name>
    <name type="common">Brown rot fungus</name>
    <dbReference type="NCBI Taxonomy" id="742152"/>
    <lineage>
        <taxon>Eukaryota</taxon>
        <taxon>Fungi</taxon>
        <taxon>Dikarya</taxon>
        <taxon>Basidiomycota</taxon>
        <taxon>Agaricomycotina</taxon>
        <taxon>Agaricomycetes</taxon>
        <taxon>Polyporales</taxon>
        <taxon>Phaeolaceae</taxon>
        <taxon>Wolfiporia</taxon>
    </lineage>
</organism>
<feature type="domain" description="DUF4140" evidence="3">
    <location>
        <begin position="27"/>
        <end position="112"/>
    </location>
</feature>
<dbReference type="Pfam" id="PF13600">
    <property type="entry name" value="DUF4140"/>
    <property type="match status" value="1"/>
</dbReference>
<reference evidence="4 5" key="1">
    <citation type="journal article" date="2012" name="Science">
        <title>The Paleozoic origin of enzymatic lignin decomposition reconstructed from 31 fungal genomes.</title>
        <authorList>
            <person name="Floudas D."/>
            <person name="Binder M."/>
            <person name="Riley R."/>
            <person name="Barry K."/>
            <person name="Blanchette R.A."/>
            <person name="Henrissat B."/>
            <person name="Martinez A.T."/>
            <person name="Otillar R."/>
            <person name="Spatafora J.W."/>
            <person name="Yadav J.S."/>
            <person name="Aerts A."/>
            <person name="Benoit I."/>
            <person name="Boyd A."/>
            <person name="Carlson A."/>
            <person name="Copeland A."/>
            <person name="Coutinho P.M."/>
            <person name="de Vries R.P."/>
            <person name="Ferreira P."/>
            <person name="Findley K."/>
            <person name="Foster B."/>
            <person name="Gaskell J."/>
            <person name="Glotzer D."/>
            <person name="Gorecki P."/>
            <person name="Heitman J."/>
            <person name="Hesse C."/>
            <person name="Hori C."/>
            <person name="Igarashi K."/>
            <person name="Jurgens J.A."/>
            <person name="Kallen N."/>
            <person name="Kersten P."/>
            <person name="Kohler A."/>
            <person name="Kuees U."/>
            <person name="Kumar T.K.A."/>
            <person name="Kuo A."/>
            <person name="LaButti K."/>
            <person name="Larrondo L.F."/>
            <person name="Lindquist E."/>
            <person name="Ling A."/>
            <person name="Lombard V."/>
            <person name="Lucas S."/>
            <person name="Lundell T."/>
            <person name="Martin R."/>
            <person name="McLaughlin D.J."/>
            <person name="Morgenstern I."/>
            <person name="Morin E."/>
            <person name="Murat C."/>
            <person name="Nagy L.G."/>
            <person name="Nolan M."/>
            <person name="Ohm R.A."/>
            <person name="Patyshakuliyeva A."/>
            <person name="Rokas A."/>
            <person name="Ruiz-Duenas F.J."/>
            <person name="Sabat G."/>
            <person name="Salamov A."/>
            <person name="Samejima M."/>
            <person name="Schmutz J."/>
            <person name="Slot J.C."/>
            <person name="St John F."/>
            <person name="Stenlid J."/>
            <person name="Sun H."/>
            <person name="Sun S."/>
            <person name="Syed K."/>
            <person name="Tsang A."/>
            <person name="Wiebenga A."/>
            <person name="Young D."/>
            <person name="Pisabarro A."/>
            <person name="Eastwood D.C."/>
            <person name="Martin F."/>
            <person name="Cullen D."/>
            <person name="Grigoriev I.V."/>
            <person name="Hibbett D.S."/>
        </authorList>
    </citation>
    <scope>NUCLEOTIDE SEQUENCE [LARGE SCALE GENOMIC DNA]</scope>
    <source>
        <strain evidence="4 5">MD-104</strain>
    </source>
</reference>
<dbReference type="Pfam" id="PF13598">
    <property type="entry name" value="DUF4139"/>
    <property type="match status" value="1"/>
</dbReference>
<dbReference type="Proteomes" id="UP000218811">
    <property type="component" value="Unassembled WGS sequence"/>
</dbReference>
<evidence type="ECO:0000259" key="2">
    <source>
        <dbReference type="Pfam" id="PF13598"/>
    </source>
</evidence>
<accession>A0A2H3K0N9</accession>
<evidence type="ECO:0000259" key="3">
    <source>
        <dbReference type="Pfam" id="PF13600"/>
    </source>
</evidence>
<dbReference type="InterPro" id="IPR025554">
    <property type="entry name" value="DUF4140"/>
</dbReference>
<keyword evidence="5" id="KW-1185">Reference proteome</keyword>
<dbReference type="InterPro" id="IPR011935">
    <property type="entry name" value="CHP02231"/>
</dbReference>